<dbReference type="InterPro" id="IPR058678">
    <property type="entry name" value="ARM_PUB"/>
</dbReference>
<feature type="region of interest" description="Disordered" evidence="3">
    <location>
        <begin position="289"/>
        <end position="342"/>
    </location>
</feature>
<evidence type="ECO:0000313" key="5">
    <source>
        <dbReference type="EnsemblPlants" id="OGLUM04G08770.1"/>
    </source>
</evidence>
<keyword evidence="2" id="KW-0808">Transferase</keyword>
<dbReference type="HOGENOM" id="CLU_072438_0_0_1"/>
<evidence type="ECO:0000256" key="1">
    <source>
        <dbReference type="ARBA" id="ARBA00022786"/>
    </source>
</evidence>
<feature type="compositionally biased region" description="Low complexity" evidence="3">
    <location>
        <begin position="289"/>
        <end position="300"/>
    </location>
</feature>
<dbReference type="PANTHER" id="PTHR22849:SF168">
    <property type="entry name" value="U-BOX DOMAIN-CONTAINING PROTEIN"/>
    <property type="match status" value="1"/>
</dbReference>
<dbReference type="PANTHER" id="PTHR22849">
    <property type="entry name" value="WDSAM1 PROTEIN"/>
    <property type="match status" value="1"/>
</dbReference>
<feature type="region of interest" description="Disordered" evidence="3">
    <location>
        <begin position="212"/>
        <end position="269"/>
    </location>
</feature>
<dbReference type="Pfam" id="PF25598">
    <property type="entry name" value="ARM_PUB"/>
    <property type="match status" value="1"/>
</dbReference>
<organism evidence="5">
    <name type="scientific">Oryza glumipatula</name>
    <dbReference type="NCBI Taxonomy" id="40148"/>
    <lineage>
        <taxon>Eukaryota</taxon>
        <taxon>Viridiplantae</taxon>
        <taxon>Streptophyta</taxon>
        <taxon>Embryophyta</taxon>
        <taxon>Tracheophyta</taxon>
        <taxon>Spermatophyta</taxon>
        <taxon>Magnoliopsida</taxon>
        <taxon>Liliopsida</taxon>
        <taxon>Poales</taxon>
        <taxon>Poaceae</taxon>
        <taxon>BOP clade</taxon>
        <taxon>Oryzoideae</taxon>
        <taxon>Oryzeae</taxon>
        <taxon>Oryzinae</taxon>
        <taxon>Oryza</taxon>
    </lineage>
</organism>
<evidence type="ECO:0000256" key="2">
    <source>
        <dbReference type="RuleBase" id="RU369093"/>
    </source>
</evidence>
<feature type="compositionally biased region" description="Basic residues" evidence="3">
    <location>
        <begin position="302"/>
        <end position="315"/>
    </location>
</feature>
<sequence>MTHLREDGDEGHPERKREITRQLAPAEWEATPNQTLRRLIQAWCAAHAVERFPTPRLPVDSCRIAALIDGGRRCSAAAAARHLAALREIKAIAVESDRNKHCIEATPGAVEFLVSVVVQSHAAASTSTSARLDDDLLDSVIDSPMSTSSLKKEALGVLYSLKPSEPTLRRILGKDNGGFLDTLASVLRRPNYRSRVYAVLLLKAMTSAMPPERLGCRPRRRSIRGRTPLRERSSKKHASRMTRCSRLQPPLARSRRMMLPRPSRGSDRRVRFGVEDPVIRHASCGHAVRAVRRPAAGDARPPARRHRRRRTRGRSGKPATSRAPSRQLVETARLVPPANRQQ</sequence>
<evidence type="ECO:0000259" key="4">
    <source>
        <dbReference type="Pfam" id="PF25598"/>
    </source>
</evidence>
<comment type="catalytic activity">
    <reaction evidence="2">
        <text>S-ubiquitinyl-[E2 ubiquitin-conjugating enzyme]-L-cysteine + [acceptor protein]-L-lysine = [E2 ubiquitin-conjugating enzyme]-L-cysteine + N(6)-ubiquitinyl-[acceptor protein]-L-lysine.</text>
        <dbReference type="EC" id="2.3.2.27"/>
    </reaction>
</comment>
<dbReference type="Gramene" id="OGLUM04G08770.1">
    <property type="protein sequence ID" value="OGLUM04G08770.1"/>
    <property type="gene ID" value="OGLUM04G08770"/>
</dbReference>
<comment type="function">
    <text evidence="2">Functions as an E3 ubiquitin ligase.</text>
</comment>
<dbReference type="EC" id="2.3.2.27" evidence="2"/>
<feature type="domain" description="U-box" evidence="4">
    <location>
        <begin position="80"/>
        <end position="208"/>
    </location>
</feature>
<evidence type="ECO:0000256" key="3">
    <source>
        <dbReference type="SAM" id="MobiDB-lite"/>
    </source>
</evidence>
<evidence type="ECO:0000313" key="6">
    <source>
        <dbReference type="Proteomes" id="UP000026961"/>
    </source>
</evidence>
<keyword evidence="1 2" id="KW-0833">Ubl conjugation pathway</keyword>
<dbReference type="InterPro" id="IPR045185">
    <property type="entry name" value="PUB22/23/24-like"/>
</dbReference>
<dbReference type="GO" id="GO:0061630">
    <property type="term" value="F:ubiquitin protein ligase activity"/>
    <property type="evidence" value="ECO:0007669"/>
    <property type="project" value="UniProtKB-UniRule"/>
</dbReference>
<reference evidence="5" key="1">
    <citation type="submission" date="2015-04" db="UniProtKB">
        <authorList>
            <consortium name="EnsemblPlants"/>
        </authorList>
    </citation>
    <scope>IDENTIFICATION</scope>
</reference>
<dbReference type="AlphaFoldDB" id="A0A0D9ZJG7"/>
<proteinExistence type="predicted"/>
<accession>A0A0D9ZJG7</accession>
<dbReference type="STRING" id="40148.A0A0D9ZJG7"/>
<comment type="pathway">
    <text evidence="2">Protein modification; protein ubiquitination.</text>
</comment>
<keyword evidence="6" id="KW-1185">Reference proteome</keyword>
<protein>
    <recommendedName>
        <fullName evidence="2 4">U-box domain-containing protein</fullName>
        <ecNumber evidence="2">2.3.2.27</ecNumber>
    </recommendedName>
    <alternativeName>
        <fullName evidence="2">RING-type E3 ubiquitin transferase PUB</fullName>
    </alternativeName>
</protein>
<dbReference type="InterPro" id="IPR011989">
    <property type="entry name" value="ARM-like"/>
</dbReference>
<dbReference type="GO" id="GO:0016567">
    <property type="term" value="P:protein ubiquitination"/>
    <property type="evidence" value="ECO:0007669"/>
    <property type="project" value="UniProtKB-UniRule"/>
</dbReference>
<dbReference type="EnsemblPlants" id="OGLUM04G08770.1">
    <property type="protein sequence ID" value="OGLUM04G08770.1"/>
    <property type="gene ID" value="OGLUM04G08770"/>
</dbReference>
<name>A0A0D9ZJG7_9ORYZ</name>
<dbReference type="Gene3D" id="1.25.10.10">
    <property type="entry name" value="Leucine-rich Repeat Variant"/>
    <property type="match status" value="1"/>
</dbReference>
<reference evidence="5" key="2">
    <citation type="submission" date="2018-05" db="EMBL/GenBank/DDBJ databases">
        <title>OgluRS3 (Oryza glumaepatula Reference Sequence Version 3).</title>
        <authorList>
            <person name="Zhang J."/>
            <person name="Kudrna D."/>
            <person name="Lee S."/>
            <person name="Talag J."/>
            <person name="Welchert J."/>
            <person name="Wing R.A."/>
        </authorList>
    </citation>
    <scope>NUCLEOTIDE SEQUENCE [LARGE SCALE GENOMIC DNA]</scope>
</reference>
<dbReference type="Proteomes" id="UP000026961">
    <property type="component" value="Chromosome 4"/>
</dbReference>